<proteinExistence type="predicted"/>
<protein>
    <recommendedName>
        <fullName evidence="10">Major facilitator superfamily (MFS) profile domain-containing protein</fullName>
    </recommendedName>
</protein>
<dbReference type="FunFam" id="1.20.1250.20:FF:000013">
    <property type="entry name" value="MFS general substrate transporter"/>
    <property type="match status" value="1"/>
</dbReference>
<feature type="transmembrane region" description="Helical" evidence="7">
    <location>
        <begin position="160"/>
        <end position="180"/>
    </location>
</feature>
<dbReference type="FunFam" id="1.20.1250.20:FF:000018">
    <property type="entry name" value="MFS transporter permease"/>
    <property type="match status" value="1"/>
</dbReference>
<evidence type="ECO:0000256" key="7">
    <source>
        <dbReference type="SAM" id="Phobius"/>
    </source>
</evidence>
<dbReference type="Pfam" id="PF07690">
    <property type="entry name" value="MFS_1"/>
    <property type="match status" value="1"/>
</dbReference>
<keyword evidence="3 7" id="KW-0812">Transmembrane</keyword>
<evidence type="ECO:0000313" key="9">
    <source>
        <dbReference type="Proteomes" id="UP000593566"/>
    </source>
</evidence>
<feature type="transmembrane region" description="Helical" evidence="7">
    <location>
        <begin position="221"/>
        <end position="240"/>
    </location>
</feature>
<dbReference type="SUPFAM" id="SSF103473">
    <property type="entry name" value="MFS general substrate transporter"/>
    <property type="match status" value="1"/>
</dbReference>
<feature type="transmembrane region" description="Helical" evidence="7">
    <location>
        <begin position="388"/>
        <end position="408"/>
    </location>
</feature>
<feature type="region of interest" description="Disordered" evidence="6">
    <location>
        <begin position="1"/>
        <end position="63"/>
    </location>
</feature>
<name>A0A8H6FJ06_9LECA</name>
<dbReference type="InterPro" id="IPR036259">
    <property type="entry name" value="MFS_trans_sf"/>
</dbReference>
<reference evidence="8 9" key="1">
    <citation type="journal article" date="2020" name="Genomics">
        <title>Complete, high-quality genomes from long-read metagenomic sequencing of two wolf lichen thalli reveals enigmatic genome architecture.</title>
        <authorList>
            <person name="McKenzie S.K."/>
            <person name="Walston R.F."/>
            <person name="Allen J.L."/>
        </authorList>
    </citation>
    <scope>NUCLEOTIDE SEQUENCE [LARGE SCALE GENOMIC DNA]</scope>
    <source>
        <strain evidence="8">WasteWater1</strain>
    </source>
</reference>
<feature type="transmembrane region" description="Helical" evidence="7">
    <location>
        <begin position="364"/>
        <end position="381"/>
    </location>
</feature>
<evidence type="ECO:0000256" key="4">
    <source>
        <dbReference type="ARBA" id="ARBA00022989"/>
    </source>
</evidence>
<evidence type="ECO:0000256" key="3">
    <source>
        <dbReference type="ARBA" id="ARBA00022692"/>
    </source>
</evidence>
<feature type="transmembrane region" description="Helical" evidence="7">
    <location>
        <begin position="325"/>
        <end position="344"/>
    </location>
</feature>
<dbReference type="InterPro" id="IPR011701">
    <property type="entry name" value="MFS"/>
</dbReference>
<keyword evidence="4 7" id="KW-1133">Transmembrane helix</keyword>
<feature type="transmembrane region" description="Helical" evidence="7">
    <location>
        <begin position="186"/>
        <end position="209"/>
    </location>
</feature>
<evidence type="ECO:0000256" key="2">
    <source>
        <dbReference type="ARBA" id="ARBA00022448"/>
    </source>
</evidence>
<feature type="compositionally biased region" description="Acidic residues" evidence="6">
    <location>
        <begin position="46"/>
        <end position="57"/>
    </location>
</feature>
<accession>A0A8H6FJ06</accession>
<keyword evidence="5 7" id="KW-0472">Membrane</keyword>
<feature type="transmembrane region" description="Helical" evidence="7">
    <location>
        <begin position="95"/>
        <end position="114"/>
    </location>
</feature>
<comment type="subcellular location">
    <subcellularLocation>
        <location evidence="1">Membrane</location>
        <topology evidence="1">Multi-pass membrane protein</topology>
    </subcellularLocation>
</comment>
<feature type="transmembrane region" description="Helical" evidence="7">
    <location>
        <begin position="134"/>
        <end position="153"/>
    </location>
</feature>
<dbReference type="Gene3D" id="1.20.1250.20">
    <property type="entry name" value="MFS general substrate transporter like domains"/>
    <property type="match status" value="2"/>
</dbReference>
<dbReference type="PANTHER" id="PTHR43791:SF27">
    <property type="entry name" value="TRANSPORTER, PUTATIVE (AFU_ORTHOLOGUE AFUA_2G15730)-RELATED"/>
    <property type="match status" value="1"/>
</dbReference>
<dbReference type="AlphaFoldDB" id="A0A8H6FJ06"/>
<evidence type="ECO:0000256" key="5">
    <source>
        <dbReference type="ARBA" id="ARBA00023136"/>
    </source>
</evidence>
<keyword evidence="9" id="KW-1185">Reference proteome</keyword>
<feature type="transmembrane region" description="Helical" evidence="7">
    <location>
        <begin position="420"/>
        <end position="441"/>
    </location>
</feature>
<dbReference type="EMBL" id="JACCJB010000003">
    <property type="protein sequence ID" value="KAF6229383.1"/>
    <property type="molecule type" value="Genomic_DNA"/>
</dbReference>
<dbReference type="Proteomes" id="UP000593566">
    <property type="component" value="Unassembled WGS sequence"/>
</dbReference>
<feature type="transmembrane region" description="Helical" evidence="7">
    <location>
        <begin position="252"/>
        <end position="274"/>
    </location>
</feature>
<dbReference type="PANTHER" id="PTHR43791">
    <property type="entry name" value="PERMEASE-RELATED"/>
    <property type="match status" value="1"/>
</dbReference>
<sequence>MGSNSGLEVGPAINTNKQGDLEGNFELKDLTGSHNGSRCSSSTFDPEFEEAHSDEEEKSPSFLRSRRASASTLQSSMLYTPDEEKSVIRKFDRRLVLFVAFLYMLSFLDRSNIGNARIAGLSEDLHLSSLQYEWLLRAFYITYILFEWMTLLWKVFPPHIYLSVCVASWGLIASMQSVAFSFISLFILRAALGIGEAAFVGIPFFMSFFYQSDELAFRTGLFISAAPLATSFASSLAWVITKIGNHVPIADWRLLFLVEGFPSVFVAVFVFLYIPDNPETARYLTRREQKVAKLRLRKETAGREAGKGGLKWSEIRETLIDPKSFLTAAMFFCSNVAFSSLPVFLPTIIKEMGYSALTSQALSAPPYLAAFFTVLSTAYYSDRYRTRSAFVIFHALLASFGYAMMAIAGSVEASAKWRYIGVYPAAMGFFSVVTIVITWTINNQDSDSKKATGVAMLNYIGQLGPLVGVHLYPDSDQPYYVKGMAICACFMATVAVLALALRRILDIKNRRMAAKDSKADGEDEGLVVQNRTDRGRRQFMFML</sequence>
<evidence type="ECO:0008006" key="10">
    <source>
        <dbReference type="Google" id="ProtNLM"/>
    </source>
</evidence>
<organism evidence="8 9">
    <name type="scientific">Letharia lupina</name>
    <dbReference type="NCBI Taxonomy" id="560253"/>
    <lineage>
        <taxon>Eukaryota</taxon>
        <taxon>Fungi</taxon>
        <taxon>Dikarya</taxon>
        <taxon>Ascomycota</taxon>
        <taxon>Pezizomycotina</taxon>
        <taxon>Lecanoromycetes</taxon>
        <taxon>OSLEUM clade</taxon>
        <taxon>Lecanoromycetidae</taxon>
        <taxon>Lecanorales</taxon>
        <taxon>Lecanorineae</taxon>
        <taxon>Parmeliaceae</taxon>
        <taxon>Letharia</taxon>
    </lineage>
</organism>
<feature type="transmembrane region" description="Helical" evidence="7">
    <location>
        <begin position="479"/>
        <end position="501"/>
    </location>
</feature>
<dbReference type="GO" id="GO:0016020">
    <property type="term" value="C:membrane"/>
    <property type="evidence" value="ECO:0007669"/>
    <property type="project" value="UniProtKB-SubCell"/>
</dbReference>
<evidence type="ECO:0000256" key="1">
    <source>
        <dbReference type="ARBA" id="ARBA00004141"/>
    </source>
</evidence>
<keyword evidence="2" id="KW-0813">Transport</keyword>
<feature type="transmembrane region" description="Helical" evidence="7">
    <location>
        <begin position="453"/>
        <end position="473"/>
    </location>
</feature>
<feature type="compositionally biased region" description="Polar residues" evidence="6">
    <location>
        <begin position="32"/>
        <end position="44"/>
    </location>
</feature>
<gene>
    <name evidence="8" type="ORF">HO133_007499</name>
</gene>
<evidence type="ECO:0000256" key="6">
    <source>
        <dbReference type="SAM" id="MobiDB-lite"/>
    </source>
</evidence>
<dbReference type="GeneID" id="59335898"/>
<dbReference type="GO" id="GO:0022857">
    <property type="term" value="F:transmembrane transporter activity"/>
    <property type="evidence" value="ECO:0007669"/>
    <property type="project" value="InterPro"/>
</dbReference>
<comment type="caution">
    <text evidence="8">The sequence shown here is derived from an EMBL/GenBank/DDBJ whole genome shotgun (WGS) entry which is preliminary data.</text>
</comment>
<dbReference type="RefSeq" id="XP_037157025.1">
    <property type="nucleotide sequence ID" value="XM_037298390.1"/>
</dbReference>
<evidence type="ECO:0000313" key="8">
    <source>
        <dbReference type="EMBL" id="KAF6229383.1"/>
    </source>
</evidence>